<sequence>MSFPDNDPPHATIAAPVRWIVNASEFVLRVERRLLSGFMALLVGLVLVNVATRYAGVPIYWIDEASVYAMVWLTFIGASIMTRLRLDFSVGMLTDQLGPRGMRAARIVATACVLCFGLALVWMCWAWMDPAGIARHGFDAQAYAADSFNFLYTERTQTLNWPTWVLRLVLPLFAVCLTLHALSNLFEDLAWVPRQSRKDFPVASPDMVN</sequence>
<dbReference type="GO" id="GO:0022857">
    <property type="term" value="F:transmembrane transporter activity"/>
    <property type="evidence" value="ECO:0007669"/>
    <property type="project" value="UniProtKB-UniRule"/>
</dbReference>
<keyword evidence="5 9" id="KW-0812">Transmembrane</keyword>
<evidence type="ECO:0000256" key="4">
    <source>
        <dbReference type="ARBA" id="ARBA00022519"/>
    </source>
</evidence>
<dbReference type="Proteomes" id="UP000215633">
    <property type="component" value="Unassembled WGS sequence"/>
</dbReference>
<keyword evidence="2 9" id="KW-0813">Transport</keyword>
<evidence type="ECO:0000256" key="9">
    <source>
        <dbReference type="RuleBase" id="RU369079"/>
    </source>
</evidence>
<name>A0A261VSX8_9BORD</name>
<feature type="domain" description="Tripartite ATP-independent periplasmic transporters DctQ component" evidence="10">
    <location>
        <begin position="42"/>
        <end position="189"/>
    </location>
</feature>
<keyword evidence="7 9" id="KW-0472">Membrane</keyword>
<evidence type="ECO:0000256" key="1">
    <source>
        <dbReference type="ARBA" id="ARBA00004429"/>
    </source>
</evidence>
<feature type="transmembrane region" description="Helical" evidence="9">
    <location>
        <begin position="164"/>
        <end position="186"/>
    </location>
</feature>
<dbReference type="GO" id="GO:0005886">
    <property type="term" value="C:plasma membrane"/>
    <property type="evidence" value="ECO:0007669"/>
    <property type="project" value="UniProtKB-SubCell"/>
</dbReference>
<evidence type="ECO:0000313" key="12">
    <source>
        <dbReference type="Proteomes" id="UP000215633"/>
    </source>
</evidence>
<evidence type="ECO:0000313" key="11">
    <source>
        <dbReference type="EMBL" id="OZI76612.1"/>
    </source>
</evidence>
<feature type="transmembrane region" description="Helical" evidence="9">
    <location>
        <begin position="67"/>
        <end position="86"/>
    </location>
</feature>
<organism evidence="11 12">
    <name type="scientific">Bordetella genomosp. 2</name>
    <dbReference type="NCBI Taxonomy" id="1983456"/>
    <lineage>
        <taxon>Bacteria</taxon>
        <taxon>Pseudomonadati</taxon>
        <taxon>Pseudomonadota</taxon>
        <taxon>Betaproteobacteria</taxon>
        <taxon>Burkholderiales</taxon>
        <taxon>Alcaligenaceae</taxon>
        <taxon>Bordetella</taxon>
    </lineage>
</organism>
<dbReference type="PANTHER" id="PTHR35011">
    <property type="entry name" value="2,3-DIKETO-L-GULONATE TRAP TRANSPORTER SMALL PERMEASE PROTEIN YIAM"/>
    <property type="match status" value="1"/>
</dbReference>
<gene>
    <name evidence="11" type="ORF">CAL24_16005</name>
</gene>
<dbReference type="Pfam" id="PF04290">
    <property type="entry name" value="DctQ"/>
    <property type="match status" value="1"/>
</dbReference>
<proteinExistence type="inferred from homology"/>
<comment type="caution">
    <text evidence="11">The sequence shown here is derived from an EMBL/GenBank/DDBJ whole genome shotgun (WGS) entry which is preliminary data.</text>
</comment>
<evidence type="ECO:0000259" key="10">
    <source>
        <dbReference type="Pfam" id="PF04290"/>
    </source>
</evidence>
<dbReference type="RefSeq" id="WP_094807183.1">
    <property type="nucleotide sequence ID" value="NZ_NEVT01000006.1"/>
</dbReference>
<evidence type="ECO:0000256" key="2">
    <source>
        <dbReference type="ARBA" id="ARBA00022448"/>
    </source>
</evidence>
<keyword evidence="3" id="KW-1003">Cell membrane</keyword>
<evidence type="ECO:0000256" key="5">
    <source>
        <dbReference type="ARBA" id="ARBA00022692"/>
    </source>
</evidence>
<feature type="transmembrane region" description="Helical" evidence="9">
    <location>
        <begin position="34"/>
        <end position="55"/>
    </location>
</feature>
<evidence type="ECO:0000256" key="6">
    <source>
        <dbReference type="ARBA" id="ARBA00022989"/>
    </source>
</evidence>
<dbReference type="AlphaFoldDB" id="A0A261VSX8"/>
<dbReference type="PANTHER" id="PTHR35011:SF2">
    <property type="entry name" value="2,3-DIKETO-L-GULONATE TRAP TRANSPORTER SMALL PERMEASE PROTEIN YIAM"/>
    <property type="match status" value="1"/>
</dbReference>
<dbReference type="EMBL" id="NEVT01000006">
    <property type="protein sequence ID" value="OZI76612.1"/>
    <property type="molecule type" value="Genomic_DNA"/>
</dbReference>
<keyword evidence="12" id="KW-1185">Reference proteome</keyword>
<evidence type="ECO:0000256" key="7">
    <source>
        <dbReference type="ARBA" id="ARBA00023136"/>
    </source>
</evidence>
<keyword evidence="4 9" id="KW-0997">Cell inner membrane</keyword>
<dbReference type="InterPro" id="IPR007387">
    <property type="entry name" value="TRAP_DctQ"/>
</dbReference>
<dbReference type="GO" id="GO:0015740">
    <property type="term" value="P:C4-dicarboxylate transport"/>
    <property type="evidence" value="ECO:0007669"/>
    <property type="project" value="TreeGrafter"/>
</dbReference>
<evidence type="ECO:0000256" key="8">
    <source>
        <dbReference type="ARBA" id="ARBA00038436"/>
    </source>
</evidence>
<keyword evidence="6 9" id="KW-1133">Transmembrane helix</keyword>
<reference evidence="12" key="1">
    <citation type="submission" date="2017-05" db="EMBL/GenBank/DDBJ databases">
        <title>Complete and WGS of Bordetella genogroups.</title>
        <authorList>
            <person name="Spilker T."/>
            <person name="Lipuma J."/>
        </authorList>
    </citation>
    <scope>NUCLEOTIDE SEQUENCE [LARGE SCALE GENOMIC DNA]</scope>
    <source>
        <strain evidence="12">AU8256</strain>
    </source>
</reference>
<dbReference type="InterPro" id="IPR055348">
    <property type="entry name" value="DctQ"/>
</dbReference>
<evidence type="ECO:0000256" key="3">
    <source>
        <dbReference type="ARBA" id="ARBA00022475"/>
    </source>
</evidence>
<comment type="subunit">
    <text evidence="9">The complex comprises the extracytoplasmic solute receptor protein and the two transmembrane proteins.</text>
</comment>
<comment type="subcellular location">
    <subcellularLocation>
        <location evidence="1 9">Cell inner membrane</location>
        <topology evidence="1 9">Multi-pass membrane protein</topology>
    </subcellularLocation>
</comment>
<comment type="function">
    <text evidence="9">Part of the tripartite ATP-independent periplasmic (TRAP) transport system.</text>
</comment>
<comment type="similarity">
    <text evidence="8 9">Belongs to the TRAP transporter small permease family.</text>
</comment>
<protein>
    <recommendedName>
        <fullName evidence="9">TRAP transporter small permease protein</fullName>
    </recommendedName>
</protein>
<accession>A0A261VSX8</accession>
<feature type="transmembrane region" description="Helical" evidence="9">
    <location>
        <begin position="107"/>
        <end position="128"/>
    </location>
</feature>